<dbReference type="STRING" id="330214.NIDE3989"/>
<dbReference type="Proteomes" id="UP000001660">
    <property type="component" value="Chromosome"/>
</dbReference>
<accession>D8P826</accession>
<proteinExistence type="predicted"/>
<name>D8P826_9BACT</name>
<sequence>MCPKGRAYRMAMVKLLIQIPHAIKAKLDALRQQGTTSSGFIRSLLEREFQERDEKTRSKR</sequence>
<dbReference type="KEGG" id="nde:NIDE3989"/>
<gene>
    <name evidence="1" type="ORF">NIDE3989</name>
</gene>
<dbReference type="EMBL" id="FP929003">
    <property type="protein sequence ID" value="CBK43658.1"/>
    <property type="molecule type" value="Genomic_DNA"/>
</dbReference>
<organism evidence="1 2">
    <name type="scientific">Nitrospira defluvii</name>
    <dbReference type="NCBI Taxonomy" id="330214"/>
    <lineage>
        <taxon>Bacteria</taxon>
        <taxon>Pseudomonadati</taxon>
        <taxon>Nitrospirota</taxon>
        <taxon>Nitrospiria</taxon>
        <taxon>Nitrospirales</taxon>
        <taxon>Nitrospiraceae</taxon>
        <taxon>Nitrospira</taxon>
    </lineage>
</organism>
<evidence type="ECO:0008006" key="3">
    <source>
        <dbReference type="Google" id="ProtNLM"/>
    </source>
</evidence>
<dbReference type="AlphaFoldDB" id="D8P826"/>
<evidence type="ECO:0000313" key="2">
    <source>
        <dbReference type="Proteomes" id="UP000001660"/>
    </source>
</evidence>
<reference evidence="1 2" key="1">
    <citation type="journal article" date="2010" name="Proc. Natl. Acad. Sci. U.S.A.">
        <title>A Nitrospira metagenome illuminates the physiology and evolution of globally important nitrite-oxidizing bacteria.</title>
        <authorList>
            <person name="Lucker S."/>
            <person name="Wagner M."/>
            <person name="Maixner F."/>
            <person name="Pelletier E."/>
            <person name="Koch H."/>
            <person name="Vacherie B."/>
            <person name="Rattei T."/>
            <person name="Sinninghe Damste J."/>
            <person name="Spieck E."/>
            <person name="Le Paslier D."/>
            <person name="Daims H."/>
        </authorList>
    </citation>
    <scope>NUCLEOTIDE SEQUENCE [LARGE SCALE GENOMIC DNA]</scope>
</reference>
<protein>
    <recommendedName>
        <fullName evidence="3">Ribbon-helix-helix protein CopG domain-containing protein</fullName>
    </recommendedName>
</protein>
<dbReference type="HOGENOM" id="CLU_2932707_0_0_0"/>
<keyword evidence="2" id="KW-1185">Reference proteome</keyword>
<evidence type="ECO:0000313" key="1">
    <source>
        <dbReference type="EMBL" id="CBK43658.1"/>
    </source>
</evidence>